<evidence type="ECO:0000313" key="2">
    <source>
        <dbReference type="EMBL" id="RIE00392.1"/>
    </source>
</evidence>
<dbReference type="InterPro" id="IPR032791">
    <property type="entry name" value="YhfZ_C"/>
</dbReference>
<comment type="caution">
    <text evidence="2">The sequence shown here is derived from an EMBL/GenBank/DDBJ whole genome shotgun (WGS) entry which is preliminary data.</text>
</comment>
<feature type="domain" description="Uncharacterised protein YhfZ C-terminal" evidence="1">
    <location>
        <begin position="9"/>
        <end position="238"/>
    </location>
</feature>
<keyword evidence="3" id="KW-1185">Reference proteome</keyword>
<dbReference type="SUPFAM" id="SSF53850">
    <property type="entry name" value="Periplasmic binding protein-like II"/>
    <property type="match status" value="1"/>
</dbReference>
<dbReference type="Gene3D" id="3.40.190.10">
    <property type="entry name" value="Periplasmic binding protein-like II"/>
    <property type="match status" value="2"/>
</dbReference>
<organism evidence="2 3">
    <name type="scientific">Cohnella faecalis</name>
    <dbReference type="NCBI Taxonomy" id="2315694"/>
    <lineage>
        <taxon>Bacteria</taxon>
        <taxon>Bacillati</taxon>
        <taxon>Bacillota</taxon>
        <taxon>Bacilli</taxon>
        <taxon>Bacillales</taxon>
        <taxon>Paenibacillaceae</taxon>
        <taxon>Cohnella</taxon>
    </lineage>
</organism>
<sequence>MGTYLLSKDDAKLWQIADFGIIVGLLPLPNAIEYEGLATGFTESLLRSGVKFSLNYKHGAVERVKNLIDNRCDFIVLSNSAAETVLEQYTDLYALQHLSALTYYSGVYLIKRKDLDIDKTKWRIGIDRTSYDHITFSDNEFPENSKVNVHYVNIPYFIANGTIDAAIILNRTHIAIDLMEYLTIESLETTDYLRNRSSATIVTKKDLGMIGILFKEMVDLELIENVQRDVMERRVVPTF</sequence>
<accession>A0A398CEU3</accession>
<evidence type="ECO:0000259" key="1">
    <source>
        <dbReference type="Pfam" id="PF14503"/>
    </source>
</evidence>
<dbReference type="AlphaFoldDB" id="A0A398CEU3"/>
<protein>
    <recommendedName>
        <fullName evidence="1">Uncharacterized protein YhfZ C-terminal domain-containing protein</fullName>
    </recommendedName>
</protein>
<dbReference type="Proteomes" id="UP000266340">
    <property type="component" value="Unassembled WGS sequence"/>
</dbReference>
<reference evidence="2 3" key="1">
    <citation type="submission" date="2018-09" db="EMBL/GenBank/DDBJ databases">
        <title>Cohnella cavernae sp. nov., isolated from a karst cave.</title>
        <authorList>
            <person name="Zhu H."/>
        </authorList>
    </citation>
    <scope>NUCLEOTIDE SEQUENCE [LARGE SCALE GENOMIC DNA]</scope>
    <source>
        <strain evidence="2 3">K2E09-144</strain>
    </source>
</reference>
<dbReference type="EMBL" id="QXJM01000056">
    <property type="protein sequence ID" value="RIE00392.1"/>
    <property type="molecule type" value="Genomic_DNA"/>
</dbReference>
<evidence type="ECO:0000313" key="3">
    <source>
        <dbReference type="Proteomes" id="UP000266340"/>
    </source>
</evidence>
<name>A0A398CEU3_9BACL</name>
<dbReference type="Pfam" id="PF14503">
    <property type="entry name" value="YhfZ_C"/>
    <property type="match status" value="1"/>
</dbReference>
<gene>
    <name evidence="2" type="ORF">D3H35_28690</name>
</gene>
<proteinExistence type="predicted"/>